<dbReference type="RefSeq" id="WP_045368046.1">
    <property type="nucleotide sequence ID" value="NZ_AP014648.1"/>
</dbReference>
<evidence type="ECO:0000256" key="1">
    <source>
        <dbReference type="SAM" id="MobiDB-lite"/>
    </source>
</evidence>
<protein>
    <submittedName>
        <fullName evidence="2">Uncharacterized protein</fullName>
    </submittedName>
</protein>
<name>A0A0A8K4Z8_9HYPH</name>
<dbReference type="OrthoDB" id="8454255at2"/>
<dbReference type="HOGENOM" id="CLU_2880687_0_0_5"/>
<proteinExistence type="predicted"/>
<reference evidence="2 3" key="1">
    <citation type="submission" date="2014-09" db="EMBL/GenBank/DDBJ databases">
        <title>Genome sequencing of Methyloceanibacter caenitepidi Gela4.</title>
        <authorList>
            <person name="Takeuchi M."/>
            <person name="Susumu S."/>
            <person name="Kamagata Y."/>
            <person name="Oshima K."/>
            <person name="Hattori M."/>
            <person name="Iwasaki W."/>
        </authorList>
    </citation>
    <scope>NUCLEOTIDE SEQUENCE [LARGE SCALE GENOMIC DNA]</scope>
    <source>
        <strain evidence="2 3">Gela4</strain>
    </source>
</reference>
<sequence length="63" mass="6917">MATILEFRMTEHDGARKEAPSEGALGEIIIFPGVRIERHGPQERTSSSADVEHRAEALTKSQA</sequence>
<evidence type="ECO:0000313" key="3">
    <source>
        <dbReference type="Proteomes" id="UP000031643"/>
    </source>
</evidence>
<organism evidence="2 3">
    <name type="scientific">Methyloceanibacter caenitepidi</name>
    <dbReference type="NCBI Taxonomy" id="1384459"/>
    <lineage>
        <taxon>Bacteria</taxon>
        <taxon>Pseudomonadati</taxon>
        <taxon>Pseudomonadota</taxon>
        <taxon>Alphaproteobacteria</taxon>
        <taxon>Hyphomicrobiales</taxon>
        <taxon>Hyphomicrobiaceae</taxon>
        <taxon>Methyloceanibacter</taxon>
    </lineage>
</organism>
<gene>
    <name evidence="2" type="ORF">GL4_2584</name>
</gene>
<evidence type="ECO:0000313" key="2">
    <source>
        <dbReference type="EMBL" id="BAQ18018.1"/>
    </source>
</evidence>
<dbReference type="EMBL" id="AP014648">
    <property type="protein sequence ID" value="BAQ18018.1"/>
    <property type="molecule type" value="Genomic_DNA"/>
</dbReference>
<dbReference type="AlphaFoldDB" id="A0A0A8K4Z8"/>
<accession>A0A0A8K4Z8</accession>
<dbReference type="KEGG" id="mcg:GL4_2584"/>
<keyword evidence="3" id="KW-1185">Reference proteome</keyword>
<dbReference type="Proteomes" id="UP000031643">
    <property type="component" value="Chromosome"/>
</dbReference>
<dbReference type="STRING" id="1384459.GL4_2584"/>
<feature type="region of interest" description="Disordered" evidence="1">
    <location>
        <begin position="37"/>
        <end position="63"/>
    </location>
</feature>